<dbReference type="EMBL" id="JMCC02000002">
    <property type="protein sequence ID" value="KIG19422.1"/>
    <property type="molecule type" value="Genomic_DNA"/>
</dbReference>
<feature type="transmembrane region" description="Helical" evidence="6">
    <location>
        <begin position="312"/>
        <end position="340"/>
    </location>
</feature>
<feature type="transmembrane region" description="Helical" evidence="6">
    <location>
        <begin position="67"/>
        <end position="89"/>
    </location>
</feature>
<reference evidence="7 8" key="1">
    <citation type="submission" date="2014-12" db="EMBL/GenBank/DDBJ databases">
        <title>Genome assembly of Enhygromyxa salina DSM 15201.</title>
        <authorList>
            <person name="Sharma G."/>
            <person name="Subramanian S."/>
        </authorList>
    </citation>
    <scope>NUCLEOTIDE SEQUENCE [LARGE SCALE GENOMIC DNA]</scope>
    <source>
        <strain evidence="7 8">DSM 15201</strain>
    </source>
</reference>
<gene>
    <name evidence="7" type="ORF">DB30_02703</name>
</gene>
<dbReference type="Pfam" id="PF01594">
    <property type="entry name" value="AI-2E_transport"/>
    <property type="match status" value="1"/>
</dbReference>
<comment type="caution">
    <text evidence="7">The sequence shown here is derived from an EMBL/GenBank/DDBJ whole genome shotgun (WGS) entry which is preliminary data.</text>
</comment>
<dbReference type="AlphaFoldDB" id="A0A0C2DID0"/>
<sequence length="357" mass="38247">MSSTIPRTRAARVTFGLFLGASALLLAAVIWPIWKPLFLAAVLAAALSPANEWLARKLGDRRKLATTITTLLVVIMLMIPLTIIGVVIAGEAIDAYMFLRATLEQGGVSGLADGLFARLPDWMEQPIREVFVLIPQGADLGDHAMASGKVAANVLGSVLSQASSLTFDLVLTLIALHTLLLHGKRLVRWLEQISPLPETGELLTESRRVSGFALRSSFVTALLQGLVAMLGFAIASVPNPMFFGVLTFFTAFIPSVGTALVTFPMVGLLILSGSVWQPIFLAIWSLVAIGLIDNLVHPWLIRDGMHLNGVAIFFALVGGLLMFGGIGLIIGPLALAFFLAMIRFARRDLKTGVETAP</sequence>
<evidence type="ECO:0000256" key="4">
    <source>
        <dbReference type="ARBA" id="ARBA00022989"/>
    </source>
</evidence>
<dbReference type="PANTHER" id="PTHR21716:SF4">
    <property type="entry name" value="TRANSMEMBRANE PROTEIN 245"/>
    <property type="match status" value="1"/>
</dbReference>
<dbReference type="RefSeq" id="WP_052546086.1">
    <property type="nucleotide sequence ID" value="NZ_JMCC02000002.1"/>
</dbReference>
<keyword evidence="4 6" id="KW-1133">Transmembrane helix</keyword>
<feature type="transmembrane region" description="Helical" evidence="6">
    <location>
        <begin position="37"/>
        <end position="55"/>
    </location>
</feature>
<evidence type="ECO:0000256" key="5">
    <source>
        <dbReference type="ARBA" id="ARBA00023136"/>
    </source>
</evidence>
<protein>
    <submittedName>
        <fullName evidence="7">Putative membrane protein</fullName>
    </submittedName>
</protein>
<dbReference type="InterPro" id="IPR002549">
    <property type="entry name" value="AI-2E-like"/>
</dbReference>
<feature type="transmembrane region" description="Helical" evidence="6">
    <location>
        <begin position="268"/>
        <end position="292"/>
    </location>
</feature>
<keyword evidence="3 6" id="KW-0812">Transmembrane</keyword>
<proteinExistence type="inferred from homology"/>
<evidence type="ECO:0000256" key="1">
    <source>
        <dbReference type="ARBA" id="ARBA00004141"/>
    </source>
</evidence>
<name>A0A0C2DID0_9BACT</name>
<keyword evidence="5 6" id="KW-0472">Membrane</keyword>
<evidence type="ECO:0000313" key="8">
    <source>
        <dbReference type="Proteomes" id="UP000031599"/>
    </source>
</evidence>
<organism evidence="7 8">
    <name type="scientific">Enhygromyxa salina</name>
    <dbReference type="NCBI Taxonomy" id="215803"/>
    <lineage>
        <taxon>Bacteria</taxon>
        <taxon>Pseudomonadati</taxon>
        <taxon>Myxococcota</taxon>
        <taxon>Polyangia</taxon>
        <taxon>Nannocystales</taxon>
        <taxon>Nannocystaceae</taxon>
        <taxon>Enhygromyxa</taxon>
    </lineage>
</organism>
<evidence type="ECO:0000313" key="7">
    <source>
        <dbReference type="EMBL" id="KIG19422.1"/>
    </source>
</evidence>
<accession>A0A0C2DID0</accession>
<dbReference type="GO" id="GO:0016020">
    <property type="term" value="C:membrane"/>
    <property type="evidence" value="ECO:0007669"/>
    <property type="project" value="UniProtKB-SubCell"/>
</dbReference>
<dbReference type="Proteomes" id="UP000031599">
    <property type="component" value="Unassembled WGS sequence"/>
</dbReference>
<feature type="transmembrane region" description="Helical" evidence="6">
    <location>
        <begin position="162"/>
        <end position="181"/>
    </location>
</feature>
<feature type="transmembrane region" description="Helical" evidence="6">
    <location>
        <begin position="241"/>
        <end position="261"/>
    </location>
</feature>
<feature type="transmembrane region" description="Helical" evidence="6">
    <location>
        <begin position="12"/>
        <end position="31"/>
    </location>
</feature>
<comment type="similarity">
    <text evidence="2">Belongs to the autoinducer-2 exporter (AI-2E) (TC 2.A.86) family.</text>
</comment>
<dbReference type="PANTHER" id="PTHR21716">
    <property type="entry name" value="TRANSMEMBRANE PROTEIN"/>
    <property type="match status" value="1"/>
</dbReference>
<feature type="transmembrane region" description="Helical" evidence="6">
    <location>
        <begin position="212"/>
        <end position="235"/>
    </location>
</feature>
<evidence type="ECO:0000256" key="2">
    <source>
        <dbReference type="ARBA" id="ARBA00009773"/>
    </source>
</evidence>
<comment type="subcellular location">
    <subcellularLocation>
        <location evidence="1">Membrane</location>
        <topology evidence="1">Multi-pass membrane protein</topology>
    </subcellularLocation>
</comment>
<evidence type="ECO:0000256" key="3">
    <source>
        <dbReference type="ARBA" id="ARBA00022692"/>
    </source>
</evidence>
<evidence type="ECO:0000256" key="6">
    <source>
        <dbReference type="SAM" id="Phobius"/>
    </source>
</evidence>